<organism evidence="1 2">
    <name type="scientific">Paenibacillus phyllosphaerae</name>
    <dbReference type="NCBI Taxonomy" id="274593"/>
    <lineage>
        <taxon>Bacteria</taxon>
        <taxon>Bacillati</taxon>
        <taxon>Bacillota</taxon>
        <taxon>Bacilli</taxon>
        <taxon>Bacillales</taxon>
        <taxon>Paenibacillaceae</taxon>
        <taxon>Paenibacillus</taxon>
    </lineage>
</organism>
<keyword evidence="2" id="KW-1185">Reference proteome</keyword>
<gene>
    <name evidence="1" type="ORF">FHS18_003219</name>
</gene>
<dbReference type="EMBL" id="JACHXK010000006">
    <property type="protein sequence ID" value="MBB3111151.1"/>
    <property type="molecule type" value="Genomic_DNA"/>
</dbReference>
<evidence type="ECO:0000313" key="1">
    <source>
        <dbReference type="EMBL" id="MBB3111151.1"/>
    </source>
</evidence>
<protein>
    <submittedName>
        <fullName evidence="1">Uncharacterized protein</fullName>
    </submittedName>
</protein>
<dbReference type="AlphaFoldDB" id="A0A7W5AZJ1"/>
<comment type="caution">
    <text evidence="1">The sequence shown here is derived from an EMBL/GenBank/DDBJ whole genome shotgun (WGS) entry which is preliminary data.</text>
</comment>
<evidence type="ECO:0000313" key="2">
    <source>
        <dbReference type="Proteomes" id="UP000570361"/>
    </source>
</evidence>
<name>A0A7W5AZJ1_9BACL</name>
<accession>A0A7W5AZJ1</accession>
<proteinExistence type="predicted"/>
<sequence>MLDIYPWYTYNITYKKKGDSMVFANARRVSDSEEYLDFELFEAEIVNTKSNCGSVTRSWKSSPSSLIRLRL</sequence>
<reference evidence="1 2" key="1">
    <citation type="submission" date="2020-08" db="EMBL/GenBank/DDBJ databases">
        <title>Genomic Encyclopedia of Type Strains, Phase III (KMG-III): the genomes of soil and plant-associated and newly described type strains.</title>
        <authorList>
            <person name="Whitman W."/>
        </authorList>
    </citation>
    <scope>NUCLEOTIDE SEQUENCE [LARGE SCALE GENOMIC DNA]</scope>
    <source>
        <strain evidence="1 2">CECT 5862</strain>
    </source>
</reference>
<dbReference type="Proteomes" id="UP000570361">
    <property type="component" value="Unassembled WGS sequence"/>
</dbReference>